<evidence type="ECO:0000313" key="1">
    <source>
        <dbReference type="EMBL" id="MFC3672888.1"/>
    </source>
</evidence>
<dbReference type="RefSeq" id="WP_229815603.1">
    <property type="nucleotide sequence ID" value="NZ_BMZP01000022.1"/>
</dbReference>
<proteinExistence type="predicted"/>
<name>A0ABV7V628_9SPHN</name>
<dbReference type="EMBL" id="JBHRYE010000027">
    <property type="protein sequence ID" value="MFC3672888.1"/>
    <property type="molecule type" value="Genomic_DNA"/>
</dbReference>
<accession>A0ABV7V628</accession>
<comment type="caution">
    <text evidence="1">The sequence shown here is derived from an EMBL/GenBank/DDBJ whole genome shotgun (WGS) entry which is preliminary data.</text>
</comment>
<keyword evidence="2" id="KW-1185">Reference proteome</keyword>
<evidence type="ECO:0000313" key="2">
    <source>
        <dbReference type="Proteomes" id="UP001595683"/>
    </source>
</evidence>
<gene>
    <name evidence="1" type="ORF">ACFOOT_15830</name>
</gene>
<organism evidence="1 2">
    <name type="scientific">Novosphingobium pokkalii</name>
    <dbReference type="NCBI Taxonomy" id="1770194"/>
    <lineage>
        <taxon>Bacteria</taxon>
        <taxon>Pseudomonadati</taxon>
        <taxon>Pseudomonadota</taxon>
        <taxon>Alphaproteobacteria</taxon>
        <taxon>Sphingomonadales</taxon>
        <taxon>Sphingomonadaceae</taxon>
        <taxon>Novosphingobium</taxon>
    </lineage>
</organism>
<reference evidence="2" key="1">
    <citation type="journal article" date="2019" name="Int. J. Syst. Evol. Microbiol.">
        <title>The Global Catalogue of Microorganisms (GCM) 10K type strain sequencing project: providing services to taxonomists for standard genome sequencing and annotation.</title>
        <authorList>
            <consortium name="The Broad Institute Genomics Platform"/>
            <consortium name="The Broad Institute Genome Sequencing Center for Infectious Disease"/>
            <person name="Wu L."/>
            <person name="Ma J."/>
        </authorList>
    </citation>
    <scope>NUCLEOTIDE SEQUENCE [LARGE SCALE GENOMIC DNA]</scope>
    <source>
        <strain evidence="2">KCTC 42224</strain>
    </source>
</reference>
<sequence>MLTTNIDLDEGTCSVDLLEAASEFFALTLPQARIVIKEVAAVTATWRDAAKAVGARSAEISRMASAFEHDDLKRALAL</sequence>
<dbReference type="Proteomes" id="UP001595683">
    <property type="component" value="Unassembled WGS sequence"/>
</dbReference>
<protein>
    <submittedName>
        <fullName evidence="1">Uncharacterized protein</fullName>
    </submittedName>
</protein>